<evidence type="ECO:0008006" key="3">
    <source>
        <dbReference type="Google" id="ProtNLM"/>
    </source>
</evidence>
<dbReference type="InterPro" id="IPR036895">
    <property type="entry name" value="Uracil-DNA_glycosylase-like_sf"/>
</dbReference>
<dbReference type="KEGG" id="plig:NAG76_12255"/>
<organism evidence="1 2">
    <name type="scientific">Candidatus Pristimantibacillus lignocellulolyticus</name>
    <dbReference type="NCBI Taxonomy" id="2994561"/>
    <lineage>
        <taxon>Bacteria</taxon>
        <taxon>Bacillati</taxon>
        <taxon>Bacillota</taxon>
        <taxon>Bacilli</taxon>
        <taxon>Bacillales</taxon>
        <taxon>Paenibacillaceae</taxon>
        <taxon>Candidatus Pristimantibacillus</taxon>
    </lineage>
</organism>
<evidence type="ECO:0000313" key="1">
    <source>
        <dbReference type="EMBL" id="URN92646.1"/>
    </source>
</evidence>
<accession>A0A9J6Z8Y9</accession>
<evidence type="ECO:0000313" key="2">
    <source>
        <dbReference type="Proteomes" id="UP001056756"/>
    </source>
</evidence>
<dbReference type="SUPFAM" id="SSF52141">
    <property type="entry name" value="Uracil-DNA glycosylase-like"/>
    <property type="match status" value="1"/>
</dbReference>
<sequence length="247" mass="28140">MSFVDANYFSTHLKELPIKSSYKKSDLLINTFRLKSDGDIEIFYSPHNEYINVSAKVILVGITPGWQQMEIAYRTAIHSLQEHKSYEEACKQAKMAARFAGTTRTNLIEMLQEIGIHSLLGVQSAKQLFDPQCTLLHTTSLIRYPVFVSKQNYNGHKPSLIKNAFLNEAAKKSFLAEFAMLENPFIIPLGKSVESYLMELIENEMIENCNIMWGFPHPSGANGHRLQQFESAKDGMKQIVSRLLKLY</sequence>
<reference evidence="1" key="1">
    <citation type="submission" date="2022-05" db="EMBL/GenBank/DDBJ databases">
        <title>Novel bacterial taxa in a minimal lignocellulolytic consortium and its capacity to transform plastics disclosed by genome-resolved metagenomics.</title>
        <authorList>
            <person name="Rodriguez C.A.D."/>
            <person name="Diaz-Garcia L."/>
            <person name="Herrera K."/>
            <person name="Tarazona N.A."/>
            <person name="Sproer C."/>
            <person name="Overmann J."/>
            <person name="Jimenez D.J."/>
        </authorList>
    </citation>
    <scope>NUCLEOTIDE SEQUENCE</scope>
    <source>
        <strain evidence="1">MAG5</strain>
    </source>
</reference>
<name>A0A9J6Z8Y9_9BACL</name>
<proteinExistence type="predicted"/>
<dbReference type="AlphaFoldDB" id="A0A9J6Z8Y9"/>
<gene>
    <name evidence="1" type="ORF">NAG76_12255</name>
</gene>
<dbReference type="Proteomes" id="UP001056756">
    <property type="component" value="Chromosome"/>
</dbReference>
<protein>
    <recommendedName>
        <fullName evidence="3">Uracil DNA glycosylase superfamily protein</fullName>
    </recommendedName>
</protein>
<dbReference type="EMBL" id="CP097899">
    <property type="protein sequence ID" value="URN92646.1"/>
    <property type="molecule type" value="Genomic_DNA"/>
</dbReference>